<evidence type="ECO:0000313" key="3">
    <source>
        <dbReference type="Proteomes" id="UP000284416"/>
    </source>
</evidence>
<dbReference type="OrthoDB" id="2609546at2"/>
<proteinExistence type="predicted"/>
<accession>A0A417YYU0</accession>
<dbReference type="AlphaFoldDB" id="A0A417YYU0"/>
<name>A0A417YYU0_9BACI</name>
<dbReference type="RefSeq" id="WP_118919386.1">
    <property type="nucleotide sequence ID" value="NZ_QWEG01000002.1"/>
</dbReference>
<keyword evidence="1" id="KW-0472">Membrane</keyword>
<keyword evidence="1" id="KW-1133">Transmembrane helix</keyword>
<evidence type="ECO:0000256" key="1">
    <source>
        <dbReference type="SAM" id="Phobius"/>
    </source>
</evidence>
<reference evidence="2 3" key="1">
    <citation type="journal article" date="2017" name="Int. J. Syst. Evol. Microbiol.">
        <title>Bacillus notoginsengisoli sp. nov., a novel bacterium isolated from the rhizosphere of Panax notoginseng.</title>
        <authorList>
            <person name="Zhang M.Y."/>
            <person name="Cheng J."/>
            <person name="Cai Y."/>
            <person name="Zhang T.Y."/>
            <person name="Wu Y.Y."/>
            <person name="Manikprabhu D."/>
            <person name="Li W.J."/>
            <person name="Zhang Y.X."/>
        </authorList>
    </citation>
    <scope>NUCLEOTIDE SEQUENCE [LARGE SCALE GENOMIC DNA]</scope>
    <source>
        <strain evidence="2 3">JCM 30743</strain>
    </source>
</reference>
<comment type="caution">
    <text evidence="2">The sequence shown here is derived from an EMBL/GenBank/DDBJ whole genome shotgun (WGS) entry which is preliminary data.</text>
</comment>
<protein>
    <submittedName>
        <fullName evidence="2">Uncharacterized protein</fullName>
    </submittedName>
</protein>
<keyword evidence="3" id="KW-1185">Reference proteome</keyword>
<dbReference type="EMBL" id="QWEG01000002">
    <property type="protein sequence ID" value="RHW42690.1"/>
    <property type="molecule type" value="Genomic_DNA"/>
</dbReference>
<feature type="transmembrane region" description="Helical" evidence="1">
    <location>
        <begin position="7"/>
        <end position="27"/>
    </location>
</feature>
<sequence>MKNVLRIIFTILFYVLIFPITVLIIVVGPLMSFTDLIDVFKYEAPRTVFPIPMIICFGFILFLSMQFEPLRWIYKKVPVLLPFLQMCFIMFLVLEIGVEFANLWADHGMIPRTAAIILSILTVVLGRAFLSYWYYKYPISFKVQKEK</sequence>
<gene>
    <name evidence="2" type="ORF">D1B31_03625</name>
</gene>
<evidence type="ECO:0000313" key="2">
    <source>
        <dbReference type="EMBL" id="RHW42690.1"/>
    </source>
</evidence>
<feature type="transmembrane region" description="Helical" evidence="1">
    <location>
        <begin position="77"/>
        <end position="94"/>
    </location>
</feature>
<dbReference type="Proteomes" id="UP000284416">
    <property type="component" value="Unassembled WGS sequence"/>
</dbReference>
<keyword evidence="1" id="KW-0812">Transmembrane</keyword>
<feature type="transmembrane region" description="Helical" evidence="1">
    <location>
        <begin position="114"/>
        <end position="135"/>
    </location>
</feature>
<feature type="transmembrane region" description="Helical" evidence="1">
    <location>
        <begin position="47"/>
        <end position="65"/>
    </location>
</feature>
<organism evidence="2 3">
    <name type="scientific">Neobacillus notoginsengisoli</name>
    <dbReference type="NCBI Taxonomy" id="1578198"/>
    <lineage>
        <taxon>Bacteria</taxon>
        <taxon>Bacillati</taxon>
        <taxon>Bacillota</taxon>
        <taxon>Bacilli</taxon>
        <taxon>Bacillales</taxon>
        <taxon>Bacillaceae</taxon>
        <taxon>Neobacillus</taxon>
    </lineage>
</organism>